<dbReference type="PANTHER" id="PTHR43373">
    <property type="entry name" value="NA(+)/H(+) ANTIPORTER SUBUNIT"/>
    <property type="match status" value="1"/>
</dbReference>
<protein>
    <recommendedName>
        <fullName evidence="1">MrpA C-terminal/MbhE domain-containing protein</fullName>
    </recommendedName>
</protein>
<proteinExistence type="predicted"/>
<dbReference type="Pfam" id="PF20501">
    <property type="entry name" value="MbhE"/>
    <property type="match status" value="1"/>
</dbReference>
<organism evidence="2">
    <name type="scientific">marine sediment metagenome</name>
    <dbReference type="NCBI Taxonomy" id="412755"/>
    <lineage>
        <taxon>unclassified sequences</taxon>
        <taxon>metagenomes</taxon>
        <taxon>ecological metagenomes</taxon>
    </lineage>
</organism>
<name>X0ZUT7_9ZZZZ</name>
<dbReference type="EMBL" id="BART01003248">
    <property type="protein sequence ID" value="GAG73204.1"/>
    <property type="molecule type" value="Genomic_DNA"/>
</dbReference>
<evidence type="ECO:0000259" key="1">
    <source>
        <dbReference type="Pfam" id="PF20501"/>
    </source>
</evidence>
<dbReference type="AlphaFoldDB" id="X0ZUT7"/>
<gene>
    <name evidence="2" type="ORF">S01H4_09142</name>
</gene>
<dbReference type="InterPro" id="IPR050616">
    <property type="entry name" value="CPA3_Na-H_Antiporter_A"/>
</dbReference>
<dbReference type="PANTHER" id="PTHR43373:SF1">
    <property type="entry name" value="NA(+)_H(+) ANTIPORTER SUBUNIT A"/>
    <property type="match status" value="1"/>
</dbReference>
<accession>X0ZUT7</accession>
<comment type="caution">
    <text evidence="2">The sequence shown here is derived from an EMBL/GenBank/DDBJ whole genome shotgun (WGS) entry which is preliminary data.</text>
</comment>
<evidence type="ECO:0000313" key="2">
    <source>
        <dbReference type="EMBL" id="GAG73204.1"/>
    </source>
</evidence>
<dbReference type="InterPro" id="IPR046806">
    <property type="entry name" value="MrpA_C/MbhE"/>
</dbReference>
<reference evidence="2" key="1">
    <citation type="journal article" date="2014" name="Front. Microbiol.">
        <title>High frequency of phylogenetically diverse reductive dehalogenase-homologous genes in deep subseafloor sedimentary metagenomes.</title>
        <authorList>
            <person name="Kawai M."/>
            <person name="Futagami T."/>
            <person name="Toyoda A."/>
            <person name="Takaki Y."/>
            <person name="Nishi S."/>
            <person name="Hori S."/>
            <person name="Arai W."/>
            <person name="Tsubouchi T."/>
            <person name="Morono Y."/>
            <person name="Uchiyama I."/>
            <person name="Ito T."/>
            <person name="Fujiyama A."/>
            <person name="Inagaki F."/>
            <person name="Takami H."/>
        </authorList>
    </citation>
    <scope>NUCLEOTIDE SEQUENCE</scope>
    <source>
        <strain evidence="2">Expedition CK06-06</strain>
    </source>
</reference>
<sequence length="90" mass="9902">MKKIIFGIAFIIFFSFLIVSAINMRTFGEPTISQMDDYFIENAQSETGANNVVTSIVFDYRGFDTLGEATVLFTAVVGVVAKYLEGGSKK</sequence>
<feature type="domain" description="MrpA C-terminal/MbhE" evidence="1">
    <location>
        <begin position="21"/>
        <end position="80"/>
    </location>
</feature>